<feature type="transmembrane region" description="Helical" evidence="6">
    <location>
        <begin position="344"/>
        <end position="364"/>
    </location>
</feature>
<evidence type="ECO:0000256" key="3">
    <source>
        <dbReference type="ARBA" id="ARBA00022692"/>
    </source>
</evidence>
<keyword evidence="2" id="KW-1003">Cell membrane</keyword>
<dbReference type="GO" id="GO:0004930">
    <property type="term" value="F:G protein-coupled receptor activity"/>
    <property type="evidence" value="ECO:0007669"/>
    <property type="project" value="InterPro"/>
</dbReference>
<feature type="transmembrane region" description="Helical" evidence="6">
    <location>
        <begin position="209"/>
        <end position="228"/>
    </location>
</feature>
<feature type="transmembrane region" description="Helical" evidence="6">
    <location>
        <begin position="12"/>
        <end position="33"/>
    </location>
</feature>
<feature type="non-terminal residue" evidence="8">
    <location>
        <position position="609"/>
    </location>
</feature>
<dbReference type="InterPro" id="IPR000276">
    <property type="entry name" value="GPCR_Rhodpsn"/>
</dbReference>
<keyword evidence="9" id="KW-1185">Reference proteome</keyword>
<evidence type="ECO:0000256" key="6">
    <source>
        <dbReference type="SAM" id="Phobius"/>
    </source>
</evidence>
<feature type="transmembrane region" description="Helical" evidence="6">
    <location>
        <begin position="125"/>
        <end position="141"/>
    </location>
</feature>
<comment type="caution">
    <text evidence="8">The sequence shown here is derived from an EMBL/GenBank/DDBJ whole genome shotgun (WGS) entry which is preliminary data.</text>
</comment>
<dbReference type="Gene3D" id="1.20.1070.10">
    <property type="entry name" value="Rhodopsin 7-helix transmembrane proteins"/>
    <property type="match status" value="2"/>
</dbReference>
<dbReference type="Proteomes" id="UP001159428">
    <property type="component" value="Unassembled WGS sequence"/>
</dbReference>
<gene>
    <name evidence="8" type="ORF">PMEA_00008303</name>
</gene>
<accession>A0AAU9WMS9</accession>
<feature type="domain" description="G-protein coupled receptors family 1 profile" evidence="7">
    <location>
        <begin position="324"/>
        <end position="556"/>
    </location>
</feature>
<proteinExistence type="predicted"/>
<dbReference type="InterPro" id="IPR017452">
    <property type="entry name" value="GPCR_Rhodpsn_7TM"/>
</dbReference>
<dbReference type="EMBL" id="CALNXJ010000017">
    <property type="protein sequence ID" value="CAH3119477.1"/>
    <property type="molecule type" value="Genomic_DNA"/>
</dbReference>
<feature type="domain" description="G-protein coupled receptors family 1 profile" evidence="7">
    <location>
        <begin position="25"/>
        <end position="261"/>
    </location>
</feature>
<keyword evidence="4 6" id="KW-1133">Transmembrane helix</keyword>
<keyword evidence="3 6" id="KW-0812">Transmembrane</keyword>
<dbReference type="Pfam" id="PF00001">
    <property type="entry name" value="7tm_1"/>
    <property type="match status" value="2"/>
</dbReference>
<sequence>KVEVDIVDVFTVAINMVLSVSAMLGNTLVLVAIRRTTALWLPTKILLSSLAFADLGVGLLAEPLFAMKILLEGRLVRCVVGVLFDVVSGHLSIASFLTMMAISIDKCMAAQLKLRYRIVVTEKRSIRVVAFIWVLAIPWAISFFVSLPTYCVSVLIVIPVCFLCSFFAFAKIRFVLQRQRTRTAYTKPSVQAEGQVHILRYKNSVRSMLYVYCAQVIAYFPAWLVMLIRVTTGDSTIAIRKATQLTLTFIFLNSTVNPVVYLWRIKELRSAACEVLPLIFKSPAQNMEHNFHICDFYHVTDVLDIFGLITASLNWAFCLTAIFGNALVLLSIKRAPSMGRPSKILLCSLALSDFFVGFIVQPSFALHKLLQNELAACVVGFIYDFSSGHLSLVSLLTMVFISLDKFLALYLKLRYRRVVTFKRVLIVVIIIWTISFPWSAAFLLHSKVYFLLVMIIIPLSFLATLVVFIQIYTVLHRQQNWCMTYSRKDSMNIFSYRKSVTNMLYIYCALLFAYFPVWIALLIRIIYGHTTKILQNATELGLLMVLINSTVNPLLCFWRIRKIRLVAKTLLEGTFRKRIAVEDVAATNNAYDSVDFQRRIRETGVGLEN</sequence>
<name>A0AAU9WMS9_9CNID</name>
<evidence type="ECO:0000256" key="4">
    <source>
        <dbReference type="ARBA" id="ARBA00022989"/>
    </source>
</evidence>
<feature type="transmembrane region" description="Helical" evidence="6">
    <location>
        <begin position="305"/>
        <end position="332"/>
    </location>
</feature>
<protein>
    <recommendedName>
        <fullName evidence="7">G-protein coupled receptors family 1 profile domain-containing protein</fullName>
    </recommendedName>
</protein>
<evidence type="ECO:0000313" key="8">
    <source>
        <dbReference type="EMBL" id="CAH3119477.1"/>
    </source>
</evidence>
<dbReference type="PRINTS" id="PR00237">
    <property type="entry name" value="GPCRRHODOPSN"/>
</dbReference>
<dbReference type="PANTHER" id="PTHR22750">
    <property type="entry name" value="G-PROTEIN COUPLED RECEPTOR"/>
    <property type="match status" value="1"/>
</dbReference>
<feature type="transmembrane region" description="Helical" evidence="6">
    <location>
        <begin position="79"/>
        <end position="104"/>
    </location>
</feature>
<feature type="transmembrane region" description="Helical" evidence="6">
    <location>
        <begin position="390"/>
        <end position="411"/>
    </location>
</feature>
<keyword evidence="5 6" id="KW-0472">Membrane</keyword>
<reference evidence="8 9" key="1">
    <citation type="submission" date="2022-05" db="EMBL/GenBank/DDBJ databases">
        <authorList>
            <consortium name="Genoscope - CEA"/>
            <person name="William W."/>
        </authorList>
    </citation>
    <scope>NUCLEOTIDE SEQUENCE [LARGE SCALE GENOMIC DNA]</scope>
</reference>
<evidence type="ECO:0000256" key="2">
    <source>
        <dbReference type="ARBA" id="ARBA00022475"/>
    </source>
</evidence>
<feature type="transmembrane region" description="Helical" evidence="6">
    <location>
        <begin position="45"/>
        <end position="67"/>
    </location>
</feature>
<evidence type="ECO:0000256" key="1">
    <source>
        <dbReference type="ARBA" id="ARBA00004651"/>
    </source>
</evidence>
<dbReference type="SUPFAM" id="SSF81321">
    <property type="entry name" value="Family A G protein-coupled receptor-like"/>
    <property type="match status" value="2"/>
</dbReference>
<dbReference type="PROSITE" id="PS50262">
    <property type="entry name" value="G_PROTEIN_RECEP_F1_2"/>
    <property type="match status" value="2"/>
</dbReference>
<feature type="transmembrane region" description="Helical" evidence="6">
    <location>
        <begin position="449"/>
        <end position="475"/>
    </location>
</feature>
<dbReference type="AlphaFoldDB" id="A0AAU9WMS9"/>
<feature type="transmembrane region" description="Helical" evidence="6">
    <location>
        <begin position="504"/>
        <end position="527"/>
    </location>
</feature>
<dbReference type="GO" id="GO:0005886">
    <property type="term" value="C:plasma membrane"/>
    <property type="evidence" value="ECO:0007669"/>
    <property type="project" value="UniProtKB-SubCell"/>
</dbReference>
<feature type="transmembrane region" description="Helical" evidence="6">
    <location>
        <begin position="423"/>
        <end position="443"/>
    </location>
</feature>
<comment type="subcellular location">
    <subcellularLocation>
        <location evidence="1">Cell membrane</location>
        <topology evidence="1">Multi-pass membrane protein</topology>
    </subcellularLocation>
</comment>
<feature type="transmembrane region" description="Helical" evidence="6">
    <location>
        <begin position="147"/>
        <end position="170"/>
    </location>
</feature>
<evidence type="ECO:0000259" key="7">
    <source>
        <dbReference type="PROSITE" id="PS50262"/>
    </source>
</evidence>
<dbReference type="CDD" id="cd00637">
    <property type="entry name" value="7tm_classA_rhodopsin-like"/>
    <property type="match status" value="2"/>
</dbReference>
<organism evidence="8 9">
    <name type="scientific">Pocillopora meandrina</name>
    <dbReference type="NCBI Taxonomy" id="46732"/>
    <lineage>
        <taxon>Eukaryota</taxon>
        <taxon>Metazoa</taxon>
        <taxon>Cnidaria</taxon>
        <taxon>Anthozoa</taxon>
        <taxon>Hexacorallia</taxon>
        <taxon>Scleractinia</taxon>
        <taxon>Astrocoeniina</taxon>
        <taxon>Pocilloporidae</taxon>
        <taxon>Pocillopora</taxon>
    </lineage>
</organism>
<evidence type="ECO:0000313" key="9">
    <source>
        <dbReference type="Proteomes" id="UP001159428"/>
    </source>
</evidence>
<feature type="non-terminal residue" evidence="8">
    <location>
        <position position="1"/>
    </location>
</feature>
<evidence type="ECO:0000256" key="5">
    <source>
        <dbReference type="ARBA" id="ARBA00023136"/>
    </source>
</evidence>
<feature type="transmembrane region" description="Helical" evidence="6">
    <location>
        <begin position="539"/>
        <end position="558"/>
    </location>
</feature>